<dbReference type="KEGG" id="fso:Fsol_00525"/>
<dbReference type="InterPro" id="IPR003646">
    <property type="entry name" value="SH3-like_bac-type"/>
</dbReference>
<dbReference type="InterPro" id="IPR052354">
    <property type="entry name" value="Cell_Wall_Dynamics_Protein"/>
</dbReference>
<dbReference type="InterPro" id="IPR010466">
    <property type="entry name" value="DUF1058"/>
</dbReference>
<dbReference type="EMBL" id="CP025989">
    <property type="protein sequence ID" value="AWD33319.1"/>
    <property type="molecule type" value="Genomic_DNA"/>
</dbReference>
<organism evidence="2 3">
    <name type="scientific">Candidatus Fokinia solitaria</name>
    <dbReference type="NCBI Taxonomy" id="1802984"/>
    <lineage>
        <taxon>Bacteria</taxon>
        <taxon>Pseudomonadati</taxon>
        <taxon>Pseudomonadota</taxon>
        <taxon>Alphaproteobacteria</taxon>
        <taxon>Rickettsiales</taxon>
        <taxon>Candidatus Midichloriaceae</taxon>
        <taxon>Candidatus Fokinia</taxon>
    </lineage>
</organism>
<gene>
    <name evidence="2" type="ORF">Fsol_00525</name>
</gene>
<dbReference type="PROSITE" id="PS51257">
    <property type="entry name" value="PROKAR_LIPOPROTEIN"/>
    <property type="match status" value="1"/>
</dbReference>
<evidence type="ECO:0000259" key="1">
    <source>
        <dbReference type="Pfam" id="PF08239"/>
    </source>
</evidence>
<accession>A0A2U8BSJ5</accession>
<dbReference type="Gene3D" id="2.30.30.40">
    <property type="entry name" value="SH3 Domains"/>
    <property type="match status" value="2"/>
</dbReference>
<keyword evidence="3" id="KW-1185">Reference proteome</keyword>
<dbReference type="Pfam" id="PF06347">
    <property type="entry name" value="SH3_4"/>
    <property type="match status" value="1"/>
</dbReference>
<name>A0A2U8BSJ5_9RICK</name>
<sequence>MMNKKNNKIIRYLVIIFLSIIACNRKYVLAVIADEVTKYGRVTNLPIPRFTSVKSSKVLMRVGAGYDYPVFKSYACINMPVQVLDEFKQWRKVSDYEKNIGWIHESLLSSNKTARVIDVGVSLRYFPSYQFPKIGTLKNGTIVKVLKRKNAWCKISINEIKGWVEEKHLWGFDRK</sequence>
<evidence type="ECO:0000313" key="3">
    <source>
        <dbReference type="Proteomes" id="UP000244519"/>
    </source>
</evidence>
<evidence type="ECO:0000313" key="2">
    <source>
        <dbReference type="EMBL" id="AWD33319.1"/>
    </source>
</evidence>
<dbReference type="PANTHER" id="PTHR34408">
    <property type="entry name" value="FAMILY PROTEIN, PUTATIVE-RELATED"/>
    <property type="match status" value="1"/>
</dbReference>
<dbReference type="Pfam" id="PF08239">
    <property type="entry name" value="SH3_3"/>
    <property type="match status" value="1"/>
</dbReference>
<dbReference type="Proteomes" id="UP000244519">
    <property type="component" value="Chromosome"/>
</dbReference>
<feature type="domain" description="SH3b" evidence="1">
    <location>
        <begin position="120"/>
        <end position="168"/>
    </location>
</feature>
<proteinExistence type="predicted"/>
<reference evidence="2 3" key="1">
    <citation type="journal article" date="2018" name="Genome Biol. Evol.">
        <title>The Genome Sequence of "Candidatus Fokinia solitaria": Insights on Reductive Evolution in Rickettsiales.</title>
        <authorList>
            <person name="Floriano A.M."/>
            <person name="Castelli M."/>
            <person name="Krenek S."/>
            <person name="Berendonk T.U."/>
            <person name="Bazzocchi C."/>
            <person name="Petroni G."/>
            <person name="Sassera D."/>
        </authorList>
    </citation>
    <scope>NUCLEOTIDE SEQUENCE [LARGE SCALE GENOMIC DNA]</scope>
    <source>
        <strain evidence="2">Rio ETE_ALG 3VII</strain>
    </source>
</reference>
<protein>
    <submittedName>
        <fullName evidence="2">Bacterial SH3 domain protein</fullName>
    </submittedName>
</protein>
<dbReference type="PANTHER" id="PTHR34408:SF1">
    <property type="entry name" value="GLYCOSYL HYDROLASE FAMILY 19 DOMAIN-CONTAINING PROTEIN HI_1415"/>
    <property type="match status" value="1"/>
</dbReference>
<dbReference type="AlphaFoldDB" id="A0A2U8BSJ5"/>